<dbReference type="AlphaFoldDB" id="A0A9W4TMB7"/>
<dbReference type="InterPro" id="IPR047197">
    <property type="entry name" value="THYN1-like_EVE"/>
</dbReference>
<dbReference type="InterPro" id="IPR015947">
    <property type="entry name" value="PUA-like_sf"/>
</dbReference>
<dbReference type="PANTHER" id="PTHR14087:SF7">
    <property type="entry name" value="THYMOCYTE NUCLEAR PROTEIN 1"/>
    <property type="match status" value="1"/>
</dbReference>
<dbReference type="CDD" id="cd21133">
    <property type="entry name" value="EVE"/>
    <property type="match status" value="1"/>
</dbReference>
<dbReference type="Pfam" id="PF01878">
    <property type="entry name" value="EVE"/>
    <property type="match status" value="1"/>
</dbReference>
<evidence type="ECO:0000259" key="1">
    <source>
        <dbReference type="Pfam" id="PF01878"/>
    </source>
</evidence>
<dbReference type="Gene3D" id="3.10.590.10">
    <property type="entry name" value="ph1033 like domains"/>
    <property type="match status" value="1"/>
</dbReference>
<sequence>MMNYWLVKSEPDAYSWQEQLKNNIEPWTGIRNHQAKKNLQSMKAGDLAFFYHSNVGKEIVGIVRIVKEFYPDPTDPDHKWCCVDVQTVCTVPVPVTLKQIKTIPELQEISLIKQSRLSVMSITPEHWQLLCQLGQVSSQDIDK</sequence>
<evidence type="ECO:0000313" key="2">
    <source>
        <dbReference type="EMBL" id="CAI3946431.1"/>
    </source>
</evidence>
<reference evidence="2" key="1">
    <citation type="submission" date="2022-10" db="EMBL/GenBank/DDBJ databases">
        <authorList>
            <person name="Botero Cardona J."/>
        </authorList>
    </citation>
    <scope>NUCLEOTIDE SEQUENCE</scope>
    <source>
        <strain evidence="2">LMG 31819</strain>
    </source>
</reference>
<dbReference type="InterPro" id="IPR002740">
    <property type="entry name" value="EVE_domain"/>
</dbReference>
<name>A0A9W4TMB7_9PROT</name>
<gene>
    <name evidence="2" type="ORF">R53530_LOCUS1552</name>
</gene>
<protein>
    <submittedName>
        <fullName evidence="2">Contains EVE domain (EVE)</fullName>
    </submittedName>
</protein>
<dbReference type="SUPFAM" id="SSF88697">
    <property type="entry name" value="PUA domain-like"/>
    <property type="match status" value="1"/>
</dbReference>
<dbReference type="PANTHER" id="PTHR14087">
    <property type="entry name" value="THYMOCYTE NUCLEAR PROTEIN 1"/>
    <property type="match status" value="1"/>
</dbReference>
<feature type="domain" description="EVE" evidence="1">
    <location>
        <begin position="3"/>
        <end position="133"/>
    </location>
</feature>
<accession>A0A9W4TMB7</accession>
<proteinExistence type="predicted"/>
<comment type="caution">
    <text evidence="2">The sequence shown here is derived from an EMBL/GenBank/DDBJ whole genome shotgun (WGS) entry which is preliminary data.</text>
</comment>
<dbReference type="Proteomes" id="UP001154255">
    <property type="component" value="Unassembled WGS sequence"/>
</dbReference>
<dbReference type="EMBL" id="CAMXCM010000003">
    <property type="protein sequence ID" value="CAI3946431.1"/>
    <property type="molecule type" value="Genomic_DNA"/>
</dbReference>
<dbReference type="InterPro" id="IPR052181">
    <property type="entry name" value="5hmC_binding"/>
</dbReference>
<organism evidence="2 3">
    <name type="scientific">Commensalibacter communis</name>
    <dbReference type="NCBI Taxonomy" id="2972786"/>
    <lineage>
        <taxon>Bacteria</taxon>
        <taxon>Pseudomonadati</taxon>
        <taxon>Pseudomonadota</taxon>
        <taxon>Alphaproteobacteria</taxon>
        <taxon>Acetobacterales</taxon>
        <taxon>Acetobacteraceae</taxon>
    </lineage>
</organism>
<evidence type="ECO:0000313" key="3">
    <source>
        <dbReference type="Proteomes" id="UP001154255"/>
    </source>
</evidence>